<dbReference type="PROSITE" id="PS51837">
    <property type="entry name" value="LITAF"/>
    <property type="match status" value="1"/>
</dbReference>
<dbReference type="Proteomes" id="UP000625711">
    <property type="component" value="Unassembled WGS sequence"/>
</dbReference>
<name>A0A834M5M4_RHYFE</name>
<evidence type="ECO:0000256" key="3">
    <source>
        <dbReference type="ARBA" id="ARBA00004630"/>
    </source>
</evidence>
<keyword evidence="6" id="KW-0862">Zinc</keyword>
<dbReference type="InterPro" id="IPR037519">
    <property type="entry name" value="LITAF_fam"/>
</dbReference>
<sequence length="162" mass="18065">MEKQLPPPYSIKDPLLNSEMCPSYLPPPSQEMCDTIAYPPPDLGMYIPRAYPSPSAPPSLPQPVHQHVEMPTQQTKQLVIITLPESPAIYGPSPISTRCPRCRNLITTAVRTKPTIKTHLFALLLCALGCWLCCFFPYCIDSCQSKKHFCTICKAYLAESVV</sequence>
<evidence type="ECO:0000256" key="6">
    <source>
        <dbReference type="ARBA" id="ARBA00022833"/>
    </source>
</evidence>
<gene>
    <name evidence="10" type="ORF">GWI33_019078</name>
</gene>
<evidence type="ECO:0000313" key="11">
    <source>
        <dbReference type="Proteomes" id="UP000625711"/>
    </source>
</evidence>
<comment type="caution">
    <text evidence="10">The sequence shown here is derived from an EMBL/GenBank/DDBJ whole genome shotgun (WGS) entry which is preliminary data.</text>
</comment>
<evidence type="ECO:0000259" key="9">
    <source>
        <dbReference type="PROSITE" id="PS51837"/>
    </source>
</evidence>
<evidence type="ECO:0000256" key="7">
    <source>
        <dbReference type="ARBA" id="ARBA00023136"/>
    </source>
</evidence>
<keyword evidence="8" id="KW-0812">Transmembrane</keyword>
<evidence type="ECO:0000256" key="2">
    <source>
        <dbReference type="ARBA" id="ARBA00004481"/>
    </source>
</evidence>
<dbReference type="AlphaFoldDB" id="A0A834M5M4"/>
<keyword evidence="11" id="KW-1185">Reference proteome</keyword>
<dbReference type="SMART" id="SM00714">
    <property type="entry name" value="LITAF"/>
    <property type="match status" value="1"/>
</dbReference>
<dbReference type="OrthoDB" id="5599753at2759"/>
<evidence type="ECO:0000256" key="4">
    <source>
        <dbReference type="ARBA" id="ARBA00005975"/>
    </source>
</evidence>
<feature type="transmembrane region" description="Helical" evidence="8">
    <location>
        <begin position="120"/>
        <end position="138"/>
    </location>
</feature>
<keyword evidence="8" id="KW-1133">Transmembrane helix</keyword>
<dbReference type="GO" id="GO:0008270">
    <property type="term" value="F:zinc ion binding"/>
    <property type="evidence" value="ECO:0007669"/>
    <property type="project" value="TreeGrafter"/>
</dbReference>
<evidence type="ECO:0000313" key="10">
    <source>
        <dbReference type="EMBL" id="KAF7267720.1"/>
    </source>
</evidence>
<dbReference type="PANTHER" id="PTHR23292">
    <property type="entry name" value="LIPOPOLYSACCHARIDE-INDUCED TUMOR NECROSIS FACTOR-ALPHA FACTOR"/>
    <property type="match status" value="1"/>
</dbReference>
<evidence type="ECO:0000256" key="1">
    <source>
        <dbReference type="ARBA" id="ARBA00004414"/>
    </source>
</evidence>
<keyword evidence="5" id="KW-0479">Metal-binding</keyword>
<comment type="subcellular location">
    <subcellularLocation>
        <location evidence="2">Endosome membrane</location>
        <topology evidence="2">Peripheral membrane protein</topology>
    </subcellularLocation>
    <subcellularLocation>
        <location evidence="1">Late endosome membrane</location>
    </subcellularLocation>
    <subcellularLocation>
        <location evidence="3">Lysosome membrane</location>
        <topology evidence="3">Peripheral membrane protein</topology>
        <orientation evidence="3">Cytoplasmic side</orientation>
    </subcellularLocation>
</comment>
<proteinExistence type="inferred from homology"/>
<dbReference type="GO" id="GO:0031902">
    <property type="term" value="C:late endosome membrane"/>
    <property type="evidence" value="ECO:0007669"/>
    <property type="project" value="UniProtKB-SubCell"/>
</dbReference>
<organism evidence="10 11">
    <name type="scientific">Rhynchophorus ferrugineus</name>
    <name type="common">Red palm weevil</name>
    <name type="synonym">Curculio ferrugineus</name>
    <dbReference type="NCBI Taxonomy" id="354439"/>
    <lineage>
        <taxon>Eukaryota</taxon>
        <taxon>Metazoa</taxon>
        <taxon>Ecdysozoa</taxon>
        <taxon>Arthropoda</taxon>
        <taxon>Hexapoda</taxon>
        <taxon>Insecta</taxon>
        <taxon>Pterygota</taxon>
        <taxon>Neoptera</taxon>
        <taxon>Endopterygota</taxon>
        <taxon>Coleoptera</taxon>
        <taxon>Polyphaga</taxon>
        <taxon>Cucujiformia</taxon>
        <taxon>Curculionidae</taxon>
        <taxon>Dryophthorinae</taxon>
        <taxon>Rhynchophorus</taxon>
    </lineage>
</organism>
<feature type="domain" description="LITAF" evidence="9">
    <location>
        <begin position="77"/>
        <end position="162"/>
    </location>
</feature>
<comment type="similarity">
    <text evidence="4">Belongs to the CDIP1/LITAF family.</text>
</comment>
<dbReference type="GO" id="GO:0005765">
    <property type="term" value="C:lysosomal membrane"/>
    <property type="evidence" value="ECO:0007669"/>
    <property type="project" value="UniProtKB-SubCell"/>
</dbReference>
<evidence type="ECO:0000256" key="5">
    <source>
        <dbReference type="ARBA" id="ARBA00022723"/>
    </source>
</evidence>
<dbReference type="EMBL" id="JAACXV010014396">
    <property type="protein sequence ID" value="KAF7267720.1"/>
    <property type="molecule type" value="Genomic_DNA"/>
</dbReference>
<dbReference type="Pfam" id="PF10601">
    <property type="entry name" value="zf-LITAF-like"/>
    <property type="match status" value="1"/>
</dbReference>
<evidence type="ECO:0000256" key="8">
    <source>
        <dbReference type="SAM" id="Phobius"/>
    </source>
</evidence>
<accession>A0A834M5M4</accession>
<protein>
    <recommendedName>
        <fullName evidence="9">LITAF domain-containing protein</fullName>
    </recommendedName>
</protein>
<dbReference type="InterPro" id="IPR006629">
    <property type="entry name" value="LITAF"/>
</dbReference>
<dbReference type="PANTHER" id="PTHR23292:SF14">
    <property type="entry name" value="FI16615P1-RELATED"/>
    <property type="match status" value="1"/>
</dbReference>
<keyword evidence="7 8" id="KW-0472">Membrane</keyword>
<reference evidence="10" key="1">
    <citation type="submission" date="2020-08" db="EMBL/GenBank/DDBJ databases">
        <title>Genome sequencing and assembly of the red palm weevil Rhynchophorus ferrugineus.</title>
        <authorList>
            <person name="Dias G.B."/>
            <person name="Bergman C.M."/>
            <person name="Manee M."/>
        </authorList>
    </citation>
    <scope>NUCLEOTIDE SEQUENCE</scope>
    <source>
        <strain evidence="10">AA-2017</strain>
        <tissue evidence="10">Whole larva</tissue>
    </source>
</reference>